<dbReference type="SUPFAM" id="SSF55781">
    <property type="entry name" value="GAF domain-like"/>
    <property type="match status" value="1"/>
</dbReference>
<dbReference type="FunFam" id="3.30.450.40:FF:000035">
    <property type="entry name" value="PAS sensor protein"/>
    <property type="match status" value="1"/>
</dbReference>
<dbReference type="SUPFAM" id="SSF55874">
    <property type="entry name" value="ATPase domain of HSP90 chaperone/DNA topoisomerase II/histidine kinase"/>
    <property type="match status" value="1"/>
</dbReference>
<dbReference type="Gene3D" id="3.60.40.10">
    <property type="entry name" value="PPM-type phosphatase domain"/>
    <property type="match status" value="1"/>
</dbReference>
<dbReference type="AlphaFoldDB" id="A0AAU2K1V8"/>
<dbReference type="InterPro" id="IPR035965">
    <property type="entry name" value="PAS-like_dom_sf"/>
</dbReference>
<evidence type="ECO:0000259" key="2">
    <source>
        <dbReference type="PROSITE" id="PS50112"/>
    </source>
</evidence>
<dbReference type="CDD" id="cd00130">
    <property type="entry name" value="PAS"/>
    <property type="match status" value="2"/>
</dbReference>
<dbReference type="FunFam" id="3.60.40.10:FF:000031">
    <property type="entry name" value="PAS sensor protein"/>
    <property type="match status" value="1"/>
</dbReference>
<feature type="domain" description="PAS" evidence="2">
    <location>
        <begin position="25"/>
        <end position="79"/>
    </location>
</feature>
<reference evidence="4" key="1">
    <citation type="submission" date="2022-10" db="EMBL/GenBank/DDBJ databases">
        <title>The complete genomes of actinobacterial strains from the NBC collection.</title>
        <authorList>
            <person name="Joergensen T.S."/>
            <person name="Alvarez Arevalo M."/>
            <person name="Sterndorff E.B."/>
            <person name="Faurdal D."/>
            <person name="Vuksanovic O."/>
            <person name="Mourched A.-S."/>
            <person name="Charusanti P."/>
            <person name="Shaw S."/>
            <person name="Blin K."/>
            <person name="Weber T."/>
        </authorList>
    </citation>
    <scope>NUCLEOTIDE SEQUENCE</scope>
    <source>
        <strain evidence="4">NBC_00049</strain>
    </source>
</reference>
<dbReference type="Pfam" id="PF08448">
    <property type="entry name" value="PAS_4"/>
    <property type="match status" value="1"/>
</dbReference>
<dbReference type="InterPro" id="IPR036890">
    <property type="entry name" value="HATPase_C_sf"/>
</dbReference>
<dbReference type="PROSITE" id="PS50112">
    <property type="entry name" value="PAS"/>
    <property type="match status" value="2"/>
</dbReference>
<dbReference type="InterPro" id="IPR013767">
    <property type="entry name" value="PAS_fold"/>
</dbReference>
<dbReference type="SUPFAM" id="SSF55785">
    <property type="entry name" value="PYP-like sensor domain (PAS domain)"/>
    <property type="match status" value="2"/>
</dbReference>
<dbReference type="NCBIfam" id="TIGR00229">
    <property type="entry name" value="sensory_box"/>
    <property type="match status" value="2"/>
</dbReference>
<dbReference type="PANTHER" id="PTHR43156:SF2">
    <property type="entry name" value="STAGE II SPORULATION PROTEIN E"/>
    <property type="match status" value="1"/>
</dbReference>
<dbReference type="PROSITE" id="PS50113">
    <property type="entry name" value="PAC"/>
    <property type="match status" value="1"/>
</dbReference>
<feature type="domain" description="PAS" evidence="2">
    <location>
        <begin position="153"/>
        <end position="199"/>
    </location>
</feature>
<dbReference type="SMART" id="SM00091">
    <property type="entry name" value="PAS"/>
    <property type="match status" value="2"/>
</dbReference>
<accession>A0AAU2K1V8</accession>
<dbReference type="InterPro" id="IPR000700">
    <property type="entry name" value="PAS-assoc_C"/>
</dbReference>
<dbReference type="Gene3D" id="3.30.450.20">
    <property type="entry name" value="PAS domain"/>
    <property type="match status" value="2"/>
</dbReference>
<dbReference type="PANTHER" id="PTHR43156">
    <property type="entry name" value="STAGE II SPORULATION PROTEIN E-RELATED"/>
    <property type="match status" value="1"/>
</dbReference>
<dbReference type="InterPro" id="IPR029016">
    <property type="entry name" value="GAF-like_dom_sf"/>
</dbReference>
<dbReference type="InterPro" id="IPR052016">
    <property type="entry name" value="Bact_Sigma-Reg"/>
</dbReference>
<dbReference type="InterPro" id="IPR001932">
    <property type="entry name" value="PPM-type_phosphatase-like_dom"/>
</dbReference>
<organism evidence="4">
    <name type="scientific">Streptomyces sp. NBC_00049</name>
    <dbReference type="NCBI Taxonomy" id="2903617"/>
    <lineage>
        <taxon>Bacteria</taxon>
        <taxon>Bacillati</taxon>
        <taxon>Actinomycetota</taxon>
        <taxon>Actinomycetes</taxon>
        <taxon>Kitasatosporales</taxon>
        <taxon>Streptomycetaceae</taxon>
        <taxon>Streptomyces</taxon>
    </lineage>
</organism>
<dbReference type="Gene3D" id="3.30.565.10">
    <property type="entry name" value="Histidine kinase-like ATPase, C-terminal domain"/>
    <property type="match status" value="1"/>
</dbReference>
<keyword evidence="1" id="KW-0378">Hydrolase</keyword>
<dbReference type="InterPro" id="IPR000014">
    <property type="entry name" value="PAS"/>
</dbReference>
<sequence length="839" mass="91174">MDAPAPGSGEVPEDPFALHNSASAVLDDHGRVVGWSERAQEHLGYLPDEVLGRTALEFLFDSRDHEVVRDAAAACVRDRGWSGLLPVLHRSGRRVELGFRARAVIRAGSAREWFLVVAPAEEVLQWETDRSVLDGLFRRSPIGLSVHAPDLSILRINRALARFTGLSAEEMRSRHIGDFLIGPDLETIETRLRRVLDTGAPLIFTEQPCRLRSDPGRERVVSVSAFRMEDPSGGILGVTQLVEDVTDRYRARRRLALLNRASARIGTTLDLGQTTRELADVAVPDLADAVSVDLLESVARGDDTAEEASGPVRRMAVHSVMAEALRVMYPAGEVFHFDPRTPQARCLAEQQPILEPVLQSSPGWYFQDPVRTQRALALHAHSLIVVPLTARGLLLGLLSLWRAERPEPFEEDDLTLAEEFAARAALCIDNARRYTQQHQAALTLQRSLLPQELPECSAVEVAHLYLPADPATGVGGDWFDVIPLSGARVALVVGDVVGHGLHAAATMGRLRTAVHTLAGLDYAPDEVLSHLDDLVDRLADEQEPADGSSRGQQIVGATCLYAVYDPTSRRCTLARAGHLPPAVVASDGTVTVPDLPEGPPLGLGGLPFESAELELAEGSLLALYTDGLVEARGLDLDEGLERLREALSRPGRSLEETCTDVQNALLPDHPPDDVALLLARTRVLAPEQVASWELPAEPTSAARARHLTEATLARWGLEDLAFTAELVVSELITNAYRYGGGRPVTLRLIRDRSLICEVSDSSSTAPHLRRARTTDEGGRGLFLVAQLTERWGTRYTRDGKTVWTEFPLAAATEGHSTAVAGASRARYVNRSGSSPGSRA</sequence>
<feature type="domain" description="PAC" evidence="3">
    <location>
        <begin position="205"/>
        <end position="257"/>
    </location>
</feature>
<evidence type="ECO:0000259" key="3">
    <source>
        <dbReference type="PROSITE" id="PS50113"/>
    </source>
</evidence>
<dbReference type="GO" id="GO:0006355">
    <property type="term" value="P:regulation of DNA-templated transcription"/>
    <property type="evidence" value="ECO:0007669"/>
    <property type="project" value="InterPro"/>
</dbReference>
<dbReference type="Pfam" id="PF13581">
    <property type="entry name" value="HATPase_c_2"/>
    <property type="match status" value="1"/>
</dbReference>
<dbReference type="FunFam" id="3.30.565.10:FF:000028">
    <property type="entry name" value="PAS sensor protein"/>
    <property type="match status" value="1"/>
</dbReference>
<protein>
    <submittedName>
        <fullName evidence="4">SpoIIE family protein phosphatase</fullName>
    </submittedName>
</protein>
<dbReference type="SMART" id="SM00331">
    <property type="entry name" value="PP2C_SIG"/>
    <property type="match status" value="1"/>
</dbReference>
<dbReference type="InterPro" id="IPR003594">
    <property type="entry name" value="HATPase_dom"/>
</dbReference>
<dbReference type="CDD" id="cd16936">
    <property type="entry name" value="HATPase_RsbW-like"/>
    <property type="match status" value="1"/>
</dbReference>
<dbReference type="GO" id="GO:0016791">
    <property type="term" value="F:phosphatase activity"/>
    <property type="evidence" value="ECO:0007669"/>
    <property type="project" value="TreeGrafter"/>
</dbReference>
<proteinExistence type="predicted"/>
<dbReference type="InterPro" id="IPR013656">
    <property type="entry name" value="PAS_4"/>
</dbReference>
<dbReference type="EMBL" id="CP108264">
    <property type="protein sequence ID" value="WTU77754.1"/>
    <property type="molecule type" value="Genomic_DNA"/>
</dbReference>
<evidence type="ECO:0000256" key="1">
    <source>
        <dbReference type="ARBA" id="ARBA00022801"/>
    </source>
</evidence>
<name>A0AAU2K1V8_9ACTN</name>
<dbReference type="Pfam" id="PF00989">
    <property type="entry name" value="PAS"/>
    <property type="match status" value="1"/>
</dbReference>
<dbReference type="Gene3D" id="3.30.450.40">
    <property type="match status" value="1"/>
</dbReference>
<gene>
    <name evidence="4" type="ORF">OG327_33035</name>
</gene>
<dbReference type="SMART" id="SM00065">
    <property type="entry name" value="GAF"/>
    <property type="match status" value="1"/>
</dbReference>
<dbReference type="SUPFAM" id="SSF81606">
    <property type="entry name" value="PP2C-like"/>
    <property type="match status" value="1"/>
</dbReference>
<dbReference type="Pfam" id="PF07228">
    <property type="entry name" value="SpoIIE"/>
    <property type="match status" value="1"/>
</dbReference>
<evidence type="ECO:0000313" key="4">
    <source>
        <dbReference type="EMBL" id="WTU77754.1"/>
    </source>
</evidence>
<dbReference type="InterPro" id="IPR036457">
    <property type="entry name" value="PPM-type-like_dom_sf"/>
</dbReference>
<dbReference type="InterPro" id="IPR003018">
    <property type="entry name" value="GAF"/>
</dbReference>
<dbReference type="Pfam" id="PF01590">
    <property type="entry name" value="GAF"/>
    <property type="match status" value="1"/>
</dbReference>